<evidence type="ECO:0000259" key="1">
    <source>
        <dbReference type="Pfam" id="PF01548"/>
    </source>
</evidence>
<sequence length="183" mass="20201">MTKIHTTNPLTLGVDTHLDKHVAVLLNAMGKHIDTAEFPVCEKGYQELLAWCRSFGQLTEAGIEGTGSYGAGLCRFLEKSNVCVYEVNRPNRAKRRLVGKSDTIDAENAARSVLAKESTAIPKSHDGKVEALRYFMVVRRSTVKSRTQTVNQIRALLVTAPDCIKRACYVPSTFQCIQACLSL</sequence>
<dbReference type="RefSeq" id="WP_371731191.1">
    <property type="nucleotide sequence ID" value="NZ_JBGOOT010000047.1"/>
</dbReference>
<evidence type="ECO:0000313" key="2">
    <source>
        <dbReference type="EMBL" id="MEZ8196982.1"/>
    </source>
</evidence>
<dbReference type="InterPro" id="IPR047650">
    <property type="entry name" value="Transpos_IS110"/>
</dbReference>
<comment type="caution">
    <text evidence="2">The sequence shown here is derived from an EMBL/GenBank/DDBJ whole genome shotgun (WGS) entry which is preliminary data.</text>
</comment>
<feature type="domain" description="Transposase IS110-like N-terminal" evidence="1">
    <location>
        <begin position="12"/>
        <end position="158"/>
    </location>
</feature>
<keyword evidence="3" id="KW-1185">Reference proteome</keyword>
<dbReference type="EMBL" id="JBGOOT010000047">
    <property type="protein sequence ID" value="MEZ8196982.1"/>
    <property type="molecule type" value="Genomic_DNA"/>
</dbReference>
<proteinExistence type="predicted"/>
<evidence type="ECO:0000313" key="3">
    <source>
        <dbReference type="Proteomes" id="UP001569153"/>
    </source>
</evidence>
<gene>
    <name evidence="2" type="ORF">ACED38_19155</name>
</gene>
<dbReference type="PANTHER" id="PTHR33055">
    <property type="entry name" value="TRANSPOSASE FOR INSERTION SEQUENCE ELEMENT IS1111A"/>
    <property type="match status" value="1"/>
</dbReference>
<name>A0ABV4MBU0_9VIBR</name>
<organism evidence="2 3">
    <name type="scientific">Vibrio cortegadensis</name>
    <dbReference type="NCBI Taxonomy" id="1328770"/>
    <lineage>
        <taxon>Bacteria</taxon>
        <taxon>Pseudomonadati</taxon>
        <taxon>Pseudomonadota</taxon>
        <taxon>Gammaproteobacteria</taxon>
        <taxon>Vibrionales</taxon>
        <taxon>Vibrionaceae</taxon>
        <taxon>Vibrio</taxon>
    </lineage>
</organism>
<accession>A0ABV4MBU0</accession>
<reference evidence="2 3" key="1">
    <citation type="submission" date="2024-06" db="EMBL/GenBank/DDBJ databases">
        <authorList>
            <person name="Steensen K."/>
            <person name="Seneca J."/>
            <person name="Bartlau N."/>
            <person name="Yu A.X."/>
            <person name="Polz M.F."/>
        </authorList>
    </citation>
    <scope>NUCLEOTIDE SEQUENCE [LARGE SCALE GENOMIC DNA]</scope>
    <source>
        <strain evidence="2 3">FF146</strain>
    </source>
</reference>
<dbReference type="Proteomes" id="UP001569153">
    <property type="component" value="Unassembled WGS sequence"/>
</dbReference>
<dbReference type="InterPro" id="IPR002525">
    <property type="entry name" value="Transp_IS110-like_N"/>
</dbReference>
<dbReference type="PANTHER" id="PTHR33055:SF16">
    <property type="entry name" value="TRANSPOSASE FOR INSERTION SEQUENCE ELEMENT IS1547"/>
    <property type="match status" value="1"/>
</dbReference>
<dbReference type="Pfam" id="PF01548">
    <property type="entry name" value="DEDD_Tnp_IS110"/>
    <property type="match status" value="1"/>
</dbReference>
<protein>
    <submittedName>
        <fullName evidence="2">Transposase</fullName>
    </submittedName>
</protein>